<organism evidence="1 2">
    <name type="scientific">Candidatus Taylorbacteria bacterium RIFCSPLOWO2_01_FULL_48_100</name>
    <dbReference type="NCBI Taxonomy" id="1802322"/>
    <lineage>
        <taxon>Bacteria</taxon>
        <taxon>Candidatus Tayloriibacteriota</taxon>
    </lineage>
</organism>
<accession>A0A1G2NEB8</accession>
<comment type="caution">
    <text evidence="1">The sequence shown here is derived from an EMBL/GenBank/DDBJ whole genome shotgun (WGS) entry which is preliminary data.</text>
</comment>
<name>A0A1G2NEB8_9BACT</name>
<protein>
    <submittedName>
        <fullName evidence="1">Uncharacterized protein</fullName>
    </submittedName>
</protein>
<dbReference type="AlphaFoldDB" id="A0A1G2NEB8"/>
<dbReference type="EMBL" id="MHSA01000012">
    <property type="protein sequence ID" value="OHA34396.1"/>
    <property type="molecule type" value="Genomic_DNA"/>
</dbReference>
<evidence type="ECO:0000313" key="2">
    <source>
        <dbReference type="Proteomes" id="UP000177797"/>
    </source>
</evidence>
<dbReference type="Proteomes" id="UP000177797">
    <property type="component" value="Unassembled WGS sequence"/>
</dbReference>
<proteinExistence type="predicted"/>
<sequence length="92" mass="10366">MSTKYTRGWIRMQVLDGIVEIGKFTPGIANSDTELERQDVLLLMSHLSGRLNKSIEWNRPQPRHGIKVSTVVGYLEIVLNSNGTHEESESIS</sequence>
<gene>
    <name evidence="1" type="ORF">A2938_00905</name>
</gene>
<reference evidence="1 2" key="1">
    <citation type="journal article" date="2016" name="Nat. Commun.">
        <title>Thousands of microbial genomes shed light on interconnected biogeochemical processes in an aquifer system.</title>
        <authorList>
            <person name="Anantharaman K."/>
            <person name="Brown C.T."/>
            <person name="Hug L.A."/>
            <person name="Sharon I."/>
            <person name="Castelle C.J."/>
            <person name="Probst A.J."/>
            <person name="Thomas B.C."/>
            <person name="Singh A."/>
            <person name="Wilkins M.J."/>
            <person name="Karaoz U."/>
            <person name="Brodie E.L."/>
            <person name="Williams K.H."/>
            <person name="Hubbard S.S."/>
            <person name="Banfield J.F."/>
        </authorList>
    </citation>
    <scope>NUCLEOTIDE SEQUENCE [LARGE SCALE GENOMIC DNA]</scope>
</reference>
<evidence type="ECO:0000313" key="1">
    <source>
        <dbReference type="EMBL" id="OHA34396.1"/>
    </source>
</evidence>